<dbReference type="EMBL" id="LK028593">
    <property type="protein sequence ID" value="CDS23651.1"/>
    <property type="molecule type" value="Genomic_DNA"/>
</dbReference>
<accession>A0A068X100</accession>
<organism evidence="1">
    <name type="scientific">Echinococcus granulosus</name>
    <name type="common">Hydatid tapeworm</name>
    <dbReference type="NCBI Taxonomy" id="6210"/>
    <lineage>
        <taxon>Eukaryota</taxon>
        <taxon>Metazoa</taxon>
        <taxon>Spiralia</taxon>
        <taxon>Lophotrochozoa</taxon>
        <taxon>Platyhelminthes</taxon>
        <taxon>Cestoda</taxon>
        <taxon>Eucestoda</taxon>
        <taxon>Cyclophyllidea</taxon>
        <taxon>Taeniidae</taxon>
        <taxon>Echinococcus</taxon>
        <taxon>Echinococcus granulosus group</taxon>
    </lineage>
</organism>
<dbReference type="Proteomes" id="UP000492820">
    <property type="component" value="Unassembled WGS sequence"/>
</dbReference>
<reference evidence="3" key="3">
    <citation type="submission" date="2020-10" db="UniProtKB">
        <authorList>
            <consortium name="WormBaseParasite"/>
        </authorList>
    </citation>
    <scope>IDENTIFICATION</scope>
</reference>
<sequence>MHISDQATFWEKLVLVPSTNLATAYPSGRGLVLEVRRFWNVPACLVGRAVILRRRRCEKRARIIPPVVANLSFWLCAESFGGEHSLKDSGDEDLTTAKAFRFGSILQSSLSRRKEIQVGGRTIGRL</sequence>
<dbReference type="WBParaSite" id="EgrG_000923700">
    <property type="protein sequence ID" value="EgrG_000923700"/>
    <property type="gene ID" value="EgrG_000923700"/>
</dbReference>
<name>A0A068X100_ECHGR</name>
<gene>
    <name evidence="1" type="ORF">EgrG_000923700</name>
</gene>
<reference evidence="1 2" key="1">
    <citation type="journal article" date="2013" name="Nature">
        <title>The genomes of four tapeworm species reveal adaptations to parasitism.</title>
        <authorList>
            <person name="Tsai I.J."/>
            <person name="Zarowiecki M."/>
            <person name="Holroyd N."/>
            <person name="Garciarrubio A."/>
            <person name="Sanchez-Flores A."/>
            <person name="Brooks K.L."/>
            <person name="Tracey A."/>
            <person name="Bobes R.J."/>
            <person name="Fragoso G."/>
            <person name="Sciutto E."/>
            <person name="Aslett M."/>
            <person name="Beasley H."/>
            <person name="Bennett H.M."/>
            <person name="Cai J."/>
            <person name="Camicia F."/>
            <person name="Clark R."/>
            <person name="Cucher M."/>
            <person name="De Silva N."/>
            <person name="Day T.A."/>
            <person name="Deplazes P."/>
            <person name="Estrada K."/>
            <person name="Fernandez C."/>
            <person name="Holland P.W."/>
            <person name="Hou J."/>
            <person name="Hu S."/>
            <person name="Huckvale T."/>
            <person name="Hung S.S."/>
            <person name="Kamenetzky L."/>
            <person name="Keane J.A."/>
            <person name="Kiss F."/>
            <person name="Koziol U."/>
            <person name="Lambert O."/>
            <person name="Liu K."/>
            <person name="Luo X."/>
            <person name="Luo Y."/>
            <person name="Macchiaroli N."/>
            <person name="Nichol S."/>
            <person name="Paps J."/>
            <person name="Parkinson J."/>
            <person name="Pouchkina-Stantcheva N."/>
            <person name="Riddiford N."/>
            <person name="Rosenzvit M."/>
            <person name="Salinas G."/>
            <person name="Wasmuth J.D."/>
            <person name="Zamanian M."/>
            <person name="Zheng Y."/>
            <person name="Cai X."/>
            <person name="Soberon X."/>
            <person name="Olson P.D."/>
            <person name="Laclette J.P."/>
            <person name="Brehm K."/>
            <person name="Berriman M."/>
            <person name="Garciarrubio A."/>
            <person name="Bobes R.J."/>
            <person name="Fragoso G."/>
            <person name="Sanchez-Flores A."/>
            <person name="Estrada K."/>
            <person name="Cevallos M.A."/>
            <person name="Morett E."/>
            <person name="Gonzalez V."/>
            <person name="Portillo T."/>
            <person name="Ochoa-Leyva A."/>
            <person name="Jose M.V."/>
            <person name="Sciutto E."/>
            <person name="Landa A."/>
            <person name="Jimenez L."/>
            <person name="Valdes V."/>
            <person name="Carrero J.C."/>
            <person name="Larralde C."/>
            <person name="Morales-Montor J."/>
            <person name="Limon-Lason J."/>
            <person name="Soberon X."/>
            <person name="Laclette J.P."/>
        </authorList>
    </citation>
    <scope>NUCLEOTIDE SEQUENCE [LARGE SCALE GENOMIC DNA]</scope>
</reference>
<feature type="non-terminal residue" evidence="1">
    <location>
        <position position="126"/>
    </location>
</feature>
<evidence type="ECO:0000313" key="2">
    <source>
        <dbReference type="Proteomes" id="UP000492820"/>
    </source>
</evidence>
<dbReference type="AlphaFoldDB" id="A0A068X100"/>
<evidence type="ECO:0000313" key="1">
    <source>
        <dbReference type="EMBL" id="CDS23651.1"/>
    </source>
</evidence>
<reference evidence="1" key="2">
    <citation type="submission" date="2014-06" db="EMBL/GenBank/DDBJ databases">
        <authorList>
            <person name="Aslett M."/>
        </authorList>
    </citation>
    <scope>NUCLEOTIDE SEQUENCE</scope>
</reference>
<evidence type="ECO:0000313" key="3">
    <source>
        <dbReference type="WBParaSite" id="EgrG_000923700"/>
    </source>
</evidence>
<dbReference type="OrthoDB" id="6259158at2759"/>
<protein>
    <submittedName>
        <fullName evidence="1 3">Pfam-B_5584 domain containing protein</fullName>
    </submittedName>
</protein>
<proteinExistence type="predicted"/>